<feature type="region of interest" description="Disordered" evidence="1">
    <location>
        <begin position="1402"/>
        <end position="1442"/>
    </location>
</feature>
<feature type="region of interest" description="Disordered" evidence="1">
    <location>
        <begin position="953"/>
        <end position="1023"/>
    </location>
</feature>
<feature type="compositionally biased region" description="Pro residues" evidence="1">
    <location>
        <begin position="1004"/>
        <end position="1019"/>
    </location>
</feature>
<feature type="compositionally biased region" description="Basic and acidic residues" evidence="1">
    <location>
        <begin position="1410"/>
        <end position="1422"/>
    </location>
</feature>
<evidence type="ECO:0000313" key="3">
    <source>
        <dbReference type="Proteomes" id="UP001189429"/>
    </source>
</evidence>
<sequence length="1966" mass="209861">MASRLPEFRELSDLGLAAEGLVDLWAVVYLAGATVSRSTQLCFSTRASVPGGLGQAGQTLAEAAADQAQQAEGGSPVEGEPQARPPTPQLVPCEAPELVRLLHSEIGGAAAGSDLADSTVCTIRDSQVLSLVPEGVAPGEHVQRAILGRLDREVSARRKFSDWLQGAQRVVIPSASADEGGSERRVYERLMGSVDPSQHTIPLALPSVKPMARRSGLRRAAHRALGRAGCPALRQALHCLAEQVASTLQGGSKGKEDELVLTGIKDYLGGAFDDILTDGDVPAPRHRSPLEELASQHADPSAEGKPEIVIGKIGEGGADEPDDGGGGPRRGSLSVTMAAGAAETVTLHRLDFEACGHCLAGSGGGQSRLWSGDKVVEVTRAVLSHASVPGTRRSGLPASAVYSAAQQTGLQSRVYPFAPSVATEEFEQMWLLHAFEGLLSKAYPEKKWCLADRSYRECIPRELLAQTLQAALASEPLVATAYIPRHDCLIIALYQRSLHGSPLWHSWKCDLGSEHDSNRWADGLFTVPTYNDWLQLFGGSAEGAPRPRFLLDGFDARQVGYGEVVEKLATPADGSVILVSRIGYGKTGTLPQPSNDAGGAGALGQLVEPPCAPDSEDAEPAAATPPPPEQGAAEAPPAFDTPVRYESRIVRVTKDGLTFGFVADRAWAARLQAEQLRREEARAAALEEEEAAAAARAAEGGEPVDAAAPAAGGAEDLPTGMPFEGSQLGTFWMAMAGGARCTARAHHEALPQADLAAAPDGAQPPPMGVVLAYTLANGQVVQVFSDASVQLRWPLALQSGKDGVRATEEAAASGARVMAEELGMLAPPSPPPPVPPASRARVVPGCPEDVEVSRTITPLGTLTRRLLSGRLEVYHTDGSSAVRNPTGAELDAIVAGLRGEPGSGGSGSLDFLERLSRAYGERHQEPLVAPPDAKAVREGLPGHWVVVRPDGSIFGRVARPPPPPPEPPPPPPKPPTPEPEPADVKKAASKKGGKAAAKEEPPPEPEPAPPPPPPPPPPQLHELVGGYFVDDGDIIEYVIEPVAVARQVDIMTKHKTMTNSKGLTMYEDPDDTQKIIVHADGTQVIKTLVEDGAIIEVSKSPMAHVKCELRDSIEIRVSVATSDGTYLVAVPQMLQGDGELVPVVASRDTQPWRANYASVVLTNWEGASVVSTGSGEIKVYTKPQGSEAEVEQAYAAHCTEGLLSLVDKRGVAFEIYGDQTLRVSQEMGQDVSSPRCTVPCKAHGLLPDDAGGEPPPEASEAGGPPPRTFVVHGNGDAEELLCRSDVEELLAAARADPSASVVREPPTHAGSLLEHITVYRSRVPDAPVFSSADLVALPDTLQGNSSELLGTSADALKSPALQPPGISEYSKFIAYPPLSEQDRVRFQGTLGQYRQWEAEQLAKSRAVMKPPEKPKKQKEKTEVKKKKKKGEPPTPPPEPVVVEPEPAFVQDFTIDAFNHHLQVLRRRAEDRARRTAAPTPAAATTEAEEGRVPEEVADGAVAAPDGADAVEMVEAPEQAAAQNPPDGQQLEEGEELEEEMAERQSGIEKKYITRKELDEQLRSLSYWDSDPGRQFLRDSAPDIPESPHRSDRARVRHSKAPPPKRSPWNPRLVGEPEPEDQPEAQEAEPELTAMVPEPQMFSSAPPPIDGSTMPGGGLGATFAPAARAPAPILPERDLQHEGAHPDKKGVEWDVYGELRPQRPPVSQAHITINSDYVAVEGETDRRVRTCSVAHKKNATKAPSVSTVRKSGAHTLGLGSQVGPREILGDPALASAEEQWKLTSTMQGLGDPTKLAEVTPGSLRFGPLRLGSLYRMSFYLRNLDVDVTRFHVKKVQSDLVLREHQSGHLAPGLAERIVVDVAAKVPCNKVEQMIEIKVKAHVIKVLVTARIFDAEEYDRLDAESLALHGRRIGRHREVGDDVNRKSPVQLVDDEKECRQKLGEAYLPPPLDFREDAATSPTFGLSSA</sequence>
<feature type="compositionally biased region" description="Acidic residues" evidence="1">
    <location>
        <begin position="1616"/>
        <end position="1627"/>
    </location>
</feature>
<dbReference type="Pfam" id="PF14874">
    <property type="entry name" value="PapD-like"/>
    <property type="match status" value="1"/>
</dbReference>
<dbReference type="InterPro" id="IPR026173">
    <property type="entry name" value="SPAG17"/>
</dbReference>
<protein>
    <submittedName>
        <fullName evidence="2">Uncharacterized protein</fullName>
    </submittedName>
</protein>
<feature type="compositionally biased region" description="Low complexity" evidence="1">
    <location>
        <begin position="65"/>
        <end position="74"/>
    </location>
</feature>
<feature type="compositionally biased region" description="Low complexity" evidence="1">
    <location>
        <begin position="693"/>
        <end position="716"/>
    </location>
</feature>
<evidence type="ECO:0000256" key="1">
    <source>
        <dbReference type="SAM" id="MobiDB-lite"/>
    </source>
</evidence>
<feature type="region of interest" description="Disordered" evidence="1">
    <location>
        <begin position="590"/>
        <end position="640"/>
    </location>
</feature>
<dbReference type="PANTHER" id="PTHR21963">
    <property type="entry name" value="PF6"/>
    <property type="match status" value="1"/>
</dbReference>
<keyword evidence="3" id="KW-1185">Reference proteome</keyword>
<organism evidence="2 3">
    <name type="scientific">Prorocentrum cordatum</name>
    <dbReference type="NCBI Taxonomy" id="2364126"/>
    <lineage>
        <taxon>Eukaryota</taxon>
        <taxon>Sar</taxon>
        <taxon>Alveolata</taxon>
        <taxon>Dinophyceae</taxon>
        <taxon>Prorocentrales</taxon>
        <taxon>Prorocentraceae</taxon>
        <taxon>Prorocentrum</taxon>
    </lineage>
</organism>
<evidence type="ECO:0000313" key="2">
    <source>
        <dbReference type="EMBL" id="CAK0853487.1"/>
    </source>
</evidence>
<name>A0ABN9U3S1_9DINO</name>
<feature type="compositionally biased region" description="Basic and acidic residues" evidence="1">
    <location>
        <begin position="1541"/>
        <end position="1561"/>
    </location>
</feature>
<feature type="compositionally biased region" description="Low complexity" evidence="1">
    <location>
        <begin position="1475"/>
        <end position="1485"/>
    </location>
</feature>
<feature type="region of interest" description="Disordered" evidence="1">
    <location>
        <begin position="1468"/>
        <end position="1627"/>
    </location>
</feature>
<feature type="compositionally biased region" description="Basic and acidic residues" evidence="1">
    <location>
        <begin position="1575"/>
        <end position="1593"/>
    </location>
</feature>
<feature type="compositionally biased region" description="Pro residues" evidence="1">
    <location>
        <begin position="959"/>
        <end position="979"/>
    </location>
</feature>
<feature type="region of interest" description="Disordered" evidence="1">
    <location>
        <begin position="1242"/>
        <end position="1267"/>
    </location>
</feature>
<comment type="caution">
    <text evidence="2">The sequence shown here is derived from an EMBL/GenBank/DDBJ whole genome shotgun (WGS) entry which is preliminary data.</text>
</comment>
<feature type="region of interest" description="Disordered" evidence="1">
    <location>
        <begin position="1945"/>
        <end position="1966"/>
    </location>
</feature>
<feature type="region of interest" description="Disordered" evidence="1">
    <location>
        <begin position="693"/>
        <end position="722"/>
    </location>
</feature>
<feature type="region of interest" description="Disordered" evidence="1">
    <location>
        <begin position="65"/>
        <end position="91"/>
    </location>
</feature>
<proteinExistence type="predicted"/>
<accession>A0ABN9U3S1</accession>
<feature type="compositionally biased region" description="Low complexity" evidence="1">
    <location>
        <begin position="1498"/>
        <end position="1528"/>
    </location>
</feature>
<feature type="compositionally biased region" description="Acidic residues" evidence="1">
    <location>
        <begin position="1529"/>
        <end position="1540"/>
    </location>
</feature>
<dbReference type="Proteomes" id="UP001189429">
    <property type="component" value="Unassembled WGS sequence"/>
</dbReference>
<feature type="compositionally biased region" description="Pro residues" evidence="1">
    <location>
        <begin position="1253"/>
        <end position="1267"/>
    </location>
</feature>
<reference evidence="2" key="1">
    <citation type="submission" date="2023-10" db="EMBL/GenBank/DDBJ databases">
        <authorList>
            <person name="Chen Y."/>
            <person name="Shah S."/>
            <person name="Dougan E. K."/>
            <person name="Thang M."/>
            <person name="Chan C."/>
        </authorList>
    </citation>
    <scope>NUCLEOTIDE SEQUENCE [LARGE SCALE GENOMIC DNA]</scope>
</reference>
<feature type="region of interest" description="Disordered" evidence="1">
    <location>
        <begin position="279"/>
        <end position="333"/>
    </location>
</feature>
<dbReference type="PANTHER" id="PTHR21963:SF1">
    <property type="entry name" value="SPERM-ASSOCIATED ANTIGEN 17"/>
    <property type="match status" value="1"/>
</dbReference>
<dbReference type="EMBL" id="CAUYUJ010015398">
    <property type="protein sequence ID" value="CAK0853487.1"/>
    <property type="molecule type" value="Genomic_DNA"/>
</dbReference>
<feature type="compositionally biased region" description="Polar residues" evidence="1">
    <location>
        <begin position="1957"/>
        <end position="1966"/>
    </location>
</feature>
<gene>
    <name evidence="2" type="ORF">PCOR1329_LOCUS44946</name>
</gene>